<organism evidence="1 2">
    <name type="scientific">Eretmocerus hayati</name>
    <dbReference type="NCBI Taxonomy" id="131215"/>
    <lineage>
        <taxon>Eukaryota</taxon>
        <taxon>Metazoa</taxon>
        <taxon>Ecdysozoa</taxon>
        <taxon>Arthropoda</taxon>
        <taxon>Hexapoda</taxon>
        <taxon>Insecta</taxon>
        <taxon>Pterygota</taxon>
        <taxon>Neoptera</taxon>
        <taxon>Endopterygota</taxon>
        <taxon>Hymenoptera</taxon>
        <taxon>Apocrita</taxon>
        <taxon>Proctotrupomorpha</taxon>
        <taxon>Chalcidoidea</taxon>
        <taxon>Aphelinidae</taxon>
        <taxon>Aphelininae</taxon>
        <taxon>Eretmocerus</taxon>
    </lineage>
</organism>
<dbReference type="Proteomes" id="UP001239111">
    <property type="component" value="Chromosome 4"/>
</dbReference>
<protein>
    <submittedName>
        <fullName evidence="1">Uncharacterized protein</fullName>
    </submittedName>
</protein>
<evidence type="ECO:0000313" key="1">
    <source>
        <dbReference type="EMBL" id="KAJ8666934.1"/>
    </source>
</evidence>
<sequence length="176" mass="19399">MARLFTKRIIAHCSREVLTPGKVVSHPTSSLQLGLPTANCSRFFSTTQHCTAERRYTDKHEWVTLDGKIGTVGISNYAQDALGDVVYAQLPDIGSSIKKEDECGALESVKAASEITSPCSGKVIEKNEAVESKPGLINTSCYDEGWLFKIELSDPQEVKTLMDEDAYNEFLKTDPH</sequence>
<dbReference type="EMBL" id="CM056744">
    <property type="protein sequence ID" value="KAJ8666934.1"/>
    <property type="molecule type" value="Genomic_DNA"/>
</dbReference>
<proteinExistence type="predicted"/>
<keyword evidence="2" id="KW-1185">Reference proteome</keyword>
<gene>
    <name evidence="1" type="ORF">QAD02_008596</name>
</gene>
<comment type="caution">
    <text evidence="1">The sequence shown here is derived from an EMBL/GenBank/DDBJ whole genome shotgun (WGS) entry which is preliminary data.</text>
</comment>
<evidence type="ECO:0000313" key="2">
    <source>
        <dbReference type="Proteomes" id="UP001239111"/>
    </source>
</evidence>
<accession>A0ACC2N9D5</accession>
<reference evidence="1" key="1">
    <citation type="submission" date="2023-04" db="EMBL/GenBank/DDBJ databases">
        <title>A chromosome-level genome assembly of the parasitoid wasp Eretmocerus hayati.</title>
        <authorList>
            <person name="Zhong Y."/>
            <person name="Liu S."/>
            <person name="Liu Y."/>
        </authorList>
    </citation>
    <scope>NUCLEOTIDE SEQUENCE</scope>
    <source>
        <strain evidence="1">ZJU_SS_LIU_2023</strain>
    </source>
</reference>
<name>A0ACC2N9D5_9HYME</name>